<accession>A0ACC0V6J4</accession>
<evidence type="ECO:0000313" key="1">
    <source>
        <dbReference type="EMBL" id="KAI9901469.1"/>
    </source>
</evidence>
<evidence type="ECO:0000313" key="2">
    <source>
        <dbReference type="Proteomes" id="UP001163324"/>
    </source>
</evidence>
<reference evidence="1" key="1">
    <citation type="submission" date="2022-10" db="EMBL/GenBank/DDBJ databases">
        <title>Complete Genome of Trichothecium roseum strain YXFP-22015, a Plant Pathogen Isolated from Citrus.</title>
        <authorList>
            <person name="Wang Y."/>
            <person name="Zhu L."/>
        </authorList>
    </citation>
    <scope>NUCLEOTIDE SEQUENCE</scope>
    <source>
        <strain evidence="1">YXFP-22015</strain>
    </source>
</reference>
<protein>
    <submittedName>
        <fullName evidence="1">Uncharacterized protein</fullName>
    </submittedName>
</protein>
<organism evidence="1 2">
    <name type="scientific">Trichothecium roseum</name>
    <dbReference type="NCBI Taxonomy" id="47278"/>
    <lineage>
        <taxon>Eukaryota</taxon>
        <taxon>Fungi</taxon>
        <taxon>Dikarya</taxon>
        <taxon>Ascomycota</taxon>
        <taxon>Pezizomycotina</taxon>
        <taxon>Sordariomycetes</taxon>
        <taxon>Hypocreomycetidae</taxon>
        <taxon>Hypocreales</taxon>
        <taxon>Hypocreales incertae sedis</taxon>
        <taxon>Trichothecium</taxon>
    </lineage>
</organism>
<comment type="caution">
    <text evidence="1">The sequence shown here is derived from an EMBL/GenBank/DDBJ whole genome shotgun (WGS) entry which is preliminary data.</text>
</comment>
<proteinExistence type="predicted"/>
<name>A0ACC0V6J4_9HYPO</name>
<gene>
    <name evidence="1" type="ORF">N3K66_003286</name>
</gene>
<dbReference type="EMBL" id="CM047942">
    <property type="protein sequence ID" value="KAI9901469.1"/>
    <property type="molecule type" value="Genomic_DNA"/>
</dbReference>
<sequence length="502" mass="54762">MDPVIVLSRPNQERLQSISIQPSPVAAVQRALQSLKGATDSSEALKASLEAFAALAKTSVDNNDDDVGILEELAVVLGTDLRAHSRTDDAKAQASQSLAKEVRLGSLLILCKSRGLRLDDITLRSVTAYTDPGASWTTPEASGIAQAILSASLDEGRLDEFIASQILQDYLRPMFSQSSTRAAPAGRPVKLTRAAVDIHQGLDQPLWKAQGEHVVSTFWWSVQKSTPKFIKNHWPLFIPVLLTMAEDQDAVTRKKGIDILTTFIDKCPGSVIRNVGLDKVFQDAIFPSLLYLPSLTPEAESVPLLQSAYKALVKLAVDFWGPNNARRQQLLDKVLRDGIITGYDHASQYSGVVEVLMHNLGDILNALGILSIKHLAPALTLISSVMRDPFMITQTHTVFAGSEALKAVIVNCWPRIVGKAQEGKIVNILSISWLSLSDMNISNKHSATETDRVTDSLITISQMLQTLRKACGANTPPEIMDIVQQQSQLQELFHPISATLPS</sequence>
<keyword evidence="2" id="KW-1185">Reference proteome</keyword>
<dbReference type="Proteomes" id="UP001163324">
    <property type="component" value="Chromosome 3"/>
</dbReference>